<dbReference type="AlphaFoldDB" id="A0A1I2DKD7"/>
<feature type="transmembrane region" description="Helical" evidence="8">
    <location>
        <begin position="131"/>
        <end position="147"/>
    </location>
</feature>
<keyword evidence="5 8" id="KW-0812">Transmembrane</keyword>
<feature type="transmembrane region" description="Helical" evidence="8">
    <location>
        <begin position="7"/>
        <end position="27"/>
    </location>
</feature>
<reference evidence="10 11" key="1">
    <citation type="submission" date="2016-10" db="EMBL/GenBank/DDBJ databases">
        <authorList>
            <person name="de Groot N.N."/>
        </authorList>
    </citation>
    <scope>NUCLEOTIDE SEQUENCE [LARGE SCALE GENOMIC DNA]</scope>
    <source>
        <strain evidence="10 11">DSM 23995</strain>
    </source>
</reference>
<dbReference type="GO" id="GO:0005886">
    <property type="term" value="C:plasma membrane"/>
    <property type="evidence" value="ECO:0007669"/>
    <property type="project" value="UniProtKB-SubCell"/>
</dbReference>
<accession>A0A1I2DKD7</accession>
<feature type="domain" description="EamA" evidence="9">
    <location>
        <begin position="158"/>
        <end position="287"/>
    </location>
</feature>
<evidence type="ECO:0000256" key="1">
    <source>
        <dbReference type="ARBA" id="ARBA00004651"/>
    </source>
</evidence>
<evidence type="ECO:0000256" key="3">
    <source>
        <dbReference type="ARBA" id="ARBA00022448"/>
    </source>
</evidence>
<feature type="transmembrane region" description="Helical" evidence="8">
    <location>
        <begin position="39"/>
        <end position="57"/>
    </location>
</feature>
<dbReference type="RefSeq" id="WP_091661783.1">
    <property type="nucleotide sequence ID" value="NZ_FONT01000004.1"/>
</dbReference>
<dbReference type="PANTHER" id="PTHR22911:SF137">
    <property type="entry name" value="SOLUTE CARRIER FAMILY 35 MEMBER G2-RELATED"/>
    <property type="match status" value="1"/>
</dbReference>
<dbReference type="PANTHER" id="PTHR22911">
    <property type="entry name" value="ACYL-MALONYL CONDENSING ENZYME-RELATED"/>
    <property type="match status" value="1"/>
</dbReference>
<dbReference type="NCBIfam" id="TIGR00688">
    <property type="entry name" value="rarD"/>
    <property type="match status" value="1"/>
</dbReference>
<evidence type="ECO:0000256" key="7">
    <source>
        <dbReference type="ARBA" id="ARBA00023136"/>
    </source>
</evidence>
<name>A0A1I2DKD7_9BACI</name>
<dbReference type="InterPro" id="IPR000620">
    <property type="entry name" value="EamA_dom"/>
</dbReference>
<dbReference type="EMBL" id="FONT01000004">
    <property type="protein sequence ID" value="SFE81065.1"/>
    <property type="molecule type" value="Genomic_DNA"/>
</dbReference>
<keyword evidence="6 8" id="KW-1133">Transmembrane helix</keyword>
<dbReference type="InterPro" id="IPR004626">
    <property type="entry name" value="RarD"/>
</dbReference>
<sequence length="308" mass="34212">MQDKQQLWGTGAAIAAYLVWGFLPLYWKMVDNVPSGEVLAHRIIWSLGLMVLFLFLIGKLKGIIQEIIKVFSSRTSMLAITAAAIFISCNWFLFIFSVNSDRVNEVSLGYYINPLINVLLATLFLKEKLSVMEKAAFILAIIGVVVMTLSYGYLPWAGLGLALSFGIYGLIKKTLDVGAWAGLTIETLLMTPFALLFLAFFRADNEALFHYGTEINILLIVSGAATAVPLLLFAAGARRISLSLLGFLQYLAPTIMLVLGVFVFRELFSTQQLIAFVTIWIGLLLFTISRSNATFRQRKEKMKAEKAV</sequence>
<evidence type="ECO:0000313" key="11">
    <source>
        <dbReference type="Proteomes" id="UP000199516"/>
    </source>
</evidence>
<keyword evidence="11" id="KW-1185">Reference proteome</keyword>
<organism evidence="10 11">
    <name type="scientific">Alteribacillus iranensis</name>
    <dbReference type="NCBI Taxonomy" id="930128"/>
    <lineage>
        <taxon>Bacteria</taxon>
        <taxon>Bacillati</taxon>
        <taxon>Bacillota</taxon>
        <taxon>Bacilli</taxon>
        <taxon>Bacillales</taxon>
        <taxon>Bacillaceae</taxon>
        <taxon>Alteribacillus</taxon>
    </lineage>
</organism>
<comment type="subcellular location">
    <subcellularLocation>
        <location evidence="1">Cell membrane</location>
        <topology evidence="1">Multi-pass membrane protein</topology>
    </subcellularLocation>
</comment>
<dbReference type="OrthoDB" id="369870at2"/>
<gene>
    <name evidence="10" type="ORF">SAMN05192532_104134</name>
</gene>
<evidence type="ECO:0000259" key="9">
    <source>
        <dbReference type="Pfam" id="PF00892"/>
    </source>
</evidence>
<evidence type="ECO:0000256" key="6">
    <source>
        <dbReference type="ARBA" id="ARBA00022989"/>
    </source>
</evidence>
<dbReference type="SUPFAM" id="SSF103481">
    <property type="entry name" value="Multidrug resistance efflux transporter EmrE"/>
    <property type="match status" value="2"/>
</dbReference>
<keyword evidence="3" id="KW-0813">Transport</keyword>
<feature type="transmembrane region" description="Helical" evidence="8">
    <location>
        <begin position="153"/>
        <end position="171"/>
    </location>
</feature>
<dbReference type="Pfam" id="PF00892">
    <property type="entry name" value="EamA"/>
    <property type="match status" value="2"/>
</dbReference>
<feature type="transmembrane region" description="Helical" evidence="8">
    <location>
        <begin position="183"/>
        <end position="203"/>
    </location>
</feature>
<keyword evidence="4" id="KW-1003">Cell membrane</keyword>
<feature type="transmembrane region" description="Helical" evidence="8">
    <location>
        <begin position="270"/>
        <end position="289"/>
    </location>
</feature>
<evidence type="ECO:0000313" key="10">
    <source>
        <dbReference type="EMBL" id="SFE81065.1"/>
    </source>
</evidence>
<evidence type="ECO:0000256" key="4">
    <source>
        <dbReference type="ARBA" id="ARBA00022475"/>
    </source>
</evidence>
<protein>
    <submittedName>
        <fullName evidence="10">Chloramphenicol-sensitive protein RarD</fullName>
    </submittedName>
</protein>
<evidence type="ECO:0000256" key="5">
    <source>
        <dbReference type="ARBA" id="ARBA00022692"/>
    </source>
</evidence>
<keyword evidence="7 8" id="KW-0472">Membrane</keyword>
<feature type="transmembrane region" description="Helical" evidence="8">
    <location>
        <begin position="215"/>
        <end position="235"/>
    </location>
</feature>
<comment type="similarity">
    <text evidence="2">Belongs to the EamA transporter family.</text>
</comment>
<evidence type="ECO:0000256" key="8">
    <source>
        <dbReference type="SAM" id="Phobius"/>
    </source>
</evidence>
<dbReference type="Proteomes" id="UP000199516">
    <property type="component" value="Unassembled WGS sequence"/>
</dbReference>
<evidence type="ECO:0000256" key="2">
    <source>
        <dbReference type="ARBA" id="ARBA00007362"/>
    </source>
</evidence>
<dbReference type="InterPro" id="IPR037185">
    <property type="entry name" value="EmrE-like"/>
</dbReference>
<feature type="domain" description="EamA" evidence="9">
    <location>
        <begin position="8"/>
        <end position="148"/>
    </location>
</feature>
<feature type="transmembrane region" description="Helical" evidence="8">
    <location>
        <begin position="77"/>
        <end position="96"/>
    </location>
</feature>
<feature type="transmembrane region" description="Helical" evidence="8">
    <location>
        <begin position="108"/>
        <end position="124"/>
    </location>
</feature>
<feature type="transmembrane region" description="Helical" evidence="8">
    <location>
        <begin position="242"/>
        <end position="264"/>
    </location>
</feature>
<proteinExistence type="inferred from homology"/>